<feature type="region of interest" description="Disordered" evidence="2">
    <location>
        <begin position="76"/>
        <end position="129"/>
    </location>
</feature>
<reference evidence="3 4" key="2">
    <citation type="journal article" date="2012" name="PLoS Pathog.">
        <title>Diverse lifestyles and strategies of plant pathogenesis encoded in the genomes of eighteen Dothideomycetes fungi.</title>
        <authorList>
            <person name="Ohm R.A."/>
            <person name="Feau N."/>
            <person name="Henrissat B."/>
            <person name="Schoch C.L."/>
            <person name="Horwitz B.A."/>
            <person name="Barry K.W."/>
            <person name="Condon B.J."/>
            <person name="Copeland A.C."/>
            <person name="Dhillon B."/>
            <person name="Glaser F."/>
            <person name="Hesse C.N."/>
            <person name="Kosti I."/>
            <person name="LaButti K."/>
            <person name="Lindquist E.A."/>
            <person name="Lucas S."/>
            <person name="Salamov A.A."/>
            <person name="Bradshaw R.E."/>
            <person name="Ciuffetti L."/>
            <person name="Hamelin R.C."/>
            <person name="Kema G.H.J."/>
            <person name="Lawrence C."/>
            <person name="Scott J.A."/>
            <person name="Spatafora J.W."/>
            <person name="Turgeon B.G."/>
            <person name="de Wit P.J.G.M."/>
            <person name="Zhong S."/>
            <person name="Goodwin S.B."/>
            <person name="Grigoriev I.V."/>
        </authorList>
    </citation>
    <scope>NUCLEOTIDE SEQUENCE [LARGE SCALE GENOMIC DNA]</scope>
    <source>
        <strain evidence="4">NZE10 / CBS 128990</strain>
    </source>
</reference>
<evidence type="ECO:0000256" key="1">
    <source>
        <dbReference type="SAM" id="Coils"/>
    </source>
</evidence>
<proteinExistence type="predicted"/>
<organism evidence="3 4">
    <name type="scientific">Dothistroma septosporum (strain NZE10 / CBS 128990)</name>
    <name type="common">Red band needle blight fungus</name>
    <name type="synonym">Mycosphaerella pini</name>
    <dbReference type="NCBI Taxonomy" id="675120"/>
    <lineage>
        <taxon>Eukaryota</taxon>
        <taxon>Fungi</taxon>
        <taxon>Dikarya</taxon>
        <taxon>Ascomycota</taxon>
        <taxon>Pezizomycotina</taxon>
        <taxon>Dothideomycetes</taxon>
        <taxon>Dothideomycetidae</taxon>
        <taxon>Mycosphaerellales</taxon>
        <taxon>Mycosphaerellaceae</taxon>
        <taxon>Dothistroma</taxon>
    </lineage>
</organism>
<protein>
    <submittedName>
        <fullName evidence="3">Uncharacterized protein</fullName>
    </submittedName>
</protein>
<sequence>MATHNMNRVSSQDGSQPPRMSNEEAEFWGIRKKPSSQAQKQRQSLGLNATALTHHYEIKTEKSVDVNSHAKIDRSVQELPPQAAHAPSEQPTYPPKVVCKSKTQVEPNVEQQQQVPPERNNNDNDLPRHLNDIQSRQVAMYNEMIQLRAQQEELNASQIETITQLRAQNVLTEQKLELLLDQNKEIIARVANISREQDKSREPGTRLAHEMSAINLAVERLPNLGHISTRTP</sequence>
<feature type="coiled-coil region" evidence="1">
    <location>
        <begin position="162"/>
        <end position="196"/>
    </location>
</feature>
<dbReference type="HOGENOM" id="CLU_1194864_0_0_1"/>
<dbReference type="AlphaFoldDB" id="N1PL39"/>
<name>N1PL39_DOTSN</name>
<feature type="compositionally biased region" description="Low complexity" evidence="2">
    <location>
        <begin position="104"/>
        <end position="119"/>
    </location>
</feature>
<accession>N1PL39</accession>
<feature type="compositionally biased region" description="Polar residues" evidence="2">
    <location>
        <begin position="35"/>
        <end position="47"/>
    </location>
</feature>
<evidence type="ECO:0000313" key="4">
    <source>
        <dbReference type="Proteomes" id="UP000016933"/>
    </source>
</evidence>
<dbReference type="Proteomes" id="UP000016933">
    <property type="component" value="Unassembled WGS sequence"/>
</dbReference>
<keyword evidence="1" id="KW-0175">Coiled coil</keyword>
<gene>
    <name evidence="3" type="ORF">DOTSEDRAFT_79740</name>
</gene>
<reference evidence="4" key="1">
    <citation type="journal article" date="2012" name="PLoS Genet.">
        <title>The genomes of the fungal plant pathogens Cladosporium fulvum and Dothistroma septosporum reveal adaptation to different hosts and lifestyles but also signatures of common ancestry.</title>
        <authorList>
            <person name="de Wit P.J.G.M."/>
            <person name="van der Burgt A."/>
            <person name="Oekmen B."/>
            <person name="Stergiopoulos I."/>
            <person name="Abd-Elsalam K.A."/>
            <person name="Aerts A.L."/>
            <person name="Bahkali A.H."/>
            <person name="Beenen H.G."/>
            <person name="Chettri P."/>
            <person name="Cox M.P."/>
            <person name="Datema E."/>
            <person name="de Vries R.P."/>
            <person name="Dhillon B."/>
            <person name="Ganley A.R."/>
            <person name="Griffiths S.A."/>
            <person name="Guo Y."/>
            <person name="Hamelin R.C."/>
            <person name="Henrissat B."/>
            <person name="Kabir M.S."/>
            <person name="Jashni M.K."/>
            <person name="Kema G."/>
            <person name="Klaubauf S."/>
            <person name="Lapidus A."/>
            <person name="Levasseur A."/>
            <person name="Lindquist E."/>
            <person name="Mehrabi R."/>
            <person name="Ohm R.A."/>
            <person name="Owen T.J."/>
            <person name="Salamov A."/>
            <person name="Schwelm A."/>
            <person name="Schijlen E."/>
            <person name="Sun H."/>
            <person name="van den Burg H.A."/>
            <person name="van Ham R.C.H.J."/>
            <person name="Zhang S."/>
            <person name="Goodwin S.B."/>
            <person name="Grigoriev I.V."/>
            <person name="Collemare J."/>
            <person name="Bradshaw R.E."/>
        </authorList>
    </citation>
    <scope>NUCLEOTIDE SEQUENCE [LARGE SCALE GENOMIC DNA]</scope>
    <source>
        <strain evidence="4">NZE10 / CBS 128990</strain>
    </source>
</reference>
<evidence type="ECO:0000313" key="3">
    <source>
        <dbReference type="EMBL" id="EME43743.1"/>
    </source>
</evidence>
<keyword evidence="4" id="KW-1185">Reference proteome</keyword>
<evidence type="ECO:0000256" key="2">
    <source>
        <dbReference type="SAM" id="MobiDB-lite"/>
    </source>
</evidence>
<feature type="region of interest" description="Disordered" evidence="2">
    <location>
        <begin position="1"/>
        <end position="47"/>
    </location>
</feature>
<feature type="compositionally biased region" description="Basic and acidic residues" evidence="2">
    <location>
        <begin position="120"/>
        <end position="129"/>
    </location>
</feature>
<dbReference type="EMBL" id="KB446539">
    <property type="protein sequence ID" value="EME43743.1"/>
    <property type="molecule type" value="Genomic_DNA"/>
</dbReference>
<feature type="compositionally biased region" description="Polar residues" evidence="2">
    <location>
        <begin position="1"/>
        <end position="19"/>
    </location>
</feature>